<dbReference type="PANTHER" id="PTHR10871">
    <property type="entry name" value="30S RIBOSOMAL PROTEIN S13/40S RIBOSOMAL PROTEIN S18"/>
    <property type="match status" value="1"/>
</dbReference>
<dbReference type="InterPro" id="IPR010979">
    <property type="entry name" value="Ribosomal_uS13-like_H2TH"/>
</dbReference>
<dbReference type="OrthoDB" id="9803610at2"/>
<dbReference type="InterPro" id="IPR019980">
    <property type="entry name" value="Ribosomal_uS13_bac-type"/>
</dbReference>
<keyword evidence="4 7" id="KW-0689">Ribosomal protein</keyword>
<gene>
    <name evidence="7 10" type="primary">rpsM</name>
    <name evidence="10" type="ORF">STSP1_02093</name>
</gene>
<evidence type="ECO:0000256" key="2">
    <source>
        <dbReference type="ARBA" id="ARBA00022730"/>
    </source>
</evidence>
<accession>A0A1W6LPL7</accession>
<dbReference type="FunFam" id="1.10.8.50:FF:000001">
    <property type="entry name" value="30S ribosomal protein S13"/>
    <property type="match status" value="1"/>
</dbReference>
<dbReference type="InterPro" id="IPR027437">
    <property type="entry name" value="Rbsml_uS13_C"/>
</dbReference>
<evidence type="ECO:0000313" key="10">
    <source>
        <dbReference type="EMBL" id="ARN57672.1"/>
    </source>
</evidence>
<dbReference type="GO" id="GO:0019843">
    <property type="term" value="F:rRNA binding"/>
    <property type="evidence" value="ECO:0007669"/>
    <property type="project" value="UniProtKB-UniRule"/>
</dbReference>
<dbReference type="GO" id="GO:0000049">
    <property type="term" value="F:tRNA binding"/>
    <property type="evidence" value="ECO:0007669"/>
    <property type="project" value="UniProtKB-UniRule"/>
</dbReference>
<dbReference type="InterPro" id="IPR018269">
    <property type="entry name" value="Ribosomal_uS13_CS"/>
</dbReference>
<comment type="function">
    <text evidence="7">Located at the top of the head of the 30S subunit, it contacts several helices of the 16S rRNA. In the 70S ribosome it contacts the 23S rRNA (bridge B1a) and protein L5 of the 50S subunit (bridge B1b), connecting the 2 subunits; these bridges are implicated in subunit movement. Contacts the tRNAs in the A and P-sites.</text>
</comment>
<dbReference type="Pfam" id="PF00416">
    <property type="entry name" value="Ribosomal_S13"/>
    <property type="match status" value="1"/>
</dbReference>
<reference evidence="11" key="1">
    <citation type="submission" date="2017-04" db="EMBL/GenBank/DDBJ databases">
        <title>Comparative genomics and description of representatives of a novel lineage of planctomycetes thriving in anoxic sediments.</title>
        <authorList>
            <person name="Spring S."/>
            <person name="Bunk B."/>
            <person name="Sproer C."/>
        </authorList>
    </citation>
    <scope>NUCLEOTIDE SEQUENCE [LARGE SCALE GENOMIC DNA]</scope>
    <source>
        <strain evidence="11">ST-PulAB-D4</strain>
    </source>
</reference>
<name>A0A1W6LPL7_9BACT</name>
<feature type="compositionally biased region" description="Basic residues" evidence="9">
    <location>
        <begin position="108"/>
        <end position="127"/>
    </location>
</feature>
<evidence type="ECO:0000256" key="6">
    <source>
        <dbReference type="ARBA" id="ARBA00035166"/>
    </source>
</evidence>
<protein>
    <recommendedName>
        <fullName evidence="6 7">Small ribosomal subunit protein uS13</fullName>
    </recommendedName>
</protein>
<keyword evidence="3 7" id="KW-0694">RNA-binding</keyword>
<dbReference type="InterPro" id="IPR001892">
    <property type="entry name" value="Ribosomal_uS13"/>
</dbReference>
<dbReference type="GO" id="GO:0003735">
    <property type="term" value="F:structural constituent of ribosome"/>
    <property type="evidence" value="ECO:0007669"/>
    <property type="project" value="InterPro"/>
</dbReference>
<organism evidence="10 11">
    <name type="scientific">Sedimentisphaera salicampi</name>
    <dbReference type="NCBI Taxonomy" id="1941349"/>
    <lineage>
        <taxon>Bacteria</taxon>
        <taxon>Pseudomonadati</taxon>
        <taxon>Planctomycetota</taxon>
        <taxon>Phycisphaerae</taxon>
        <taxon>Sedimentisphaerales</taxon>
        <taxon>Sedimentisphaeraceae</taxon>
        <taxon>Sedimentisphaera</taxon>
    </lineage>
</organism>
<dbReference type="GO" id="GO:0006412">
    <property type="term" value="P:translation"/>
    <property type="evidence" value="ECO:0007669"/>
    <property type="project" value="UniProtKB-UniRule"/>
</dbReference>
<evidence type="ECO:0000256" key="5">
    <source>
        <dbReference type="ARBA" id="ARBA00023274"/>
    </source>
</evidence>
<keyword evidence="2 7" id="KW-0699">rRNA-binding</keyword>
<dbReference type="HAMAP" id="MF_01315">
    <property type="entry name" value="Ribosomal_uS13"/>
    <property type="match status" value="1"/>
</dbReference>
<dbReference type="NCBIfam" id="TIGR03631">
    <property type="entry name" value="uS13_bact"/>
    <property type="match status" value="1"/>
</dbReference>
<proteinExistence type="inferred from homology"/>
<keyword evidence="5 7" id="KW-0687">Ribonucleoprotein</keyword>
<evidence type="ECO:0000313" key="11">
    <source>
        <dbReference type="Proteomes" id="UP000193334"/>
    </source>
</evidence>
<dbReference type="Gene3D" id="1.10.8.50">
    <property type="match status" value="1"/>
</dbReference>
<keyword evidence="7" id="KW-0820">tRNA-binding</keyword>
<dbReference type="STRING" id="1941349.STSP1_02093"/>
<dbReference type="PIRSF" id="PIRSF002134">
    <property type="entry name" value="Ribosomal_S13"/>
    <property type="match status" value="1"/>
</dbReference>
<keyword evidence="11" id="KW-1185">Reference proteome</keyword>
<dbReference type="KEGG" id="pbp:STSP1_02093"/>
<dbReference type="GO" id="GO:0005829">
    <property type="term" value="C:cytosol"/>
    <property type="evidence" value="ECO:0007669"/>
    <property type="project" value="TreeGrafter"/>
</dbReference>
<comment type="similarity">
    <text evidence="1 7 8">Belongs to the universal ribosomal protein uS13 family.</text>
</comment>
<dbReference type="RefSeq" id="WP_085756297.1">
    <property type="nucleotide sequence ID" value="NZ_CP021023.1"/>
</dbReference>
<dbReference type="SUPFAM" id="SSF46946">
    <property type="entry name" value="S13-like H2TH domain"/>
    <property type="match status" value="1"/>
</dbReference>
<dbReference type="PROSITE" id="PS00646">
    <property type="entry name" value="RIBOSOMAL_S13_1"/>
    <property type="match status" value="1"/>
</dbReference>
<sequence>MPRIVGVDVPNNKQIFYSLLYIHGIGKHYSKKVLEKVGIEPTRRADQLTDEELTKLSQLITDKYEIEGQLRRKVVQDINRLKEIGCYRGFRHKRGLPCRGQQTQCNSRTRKGKKKTVAGKKSVKALR</sequence>
<evidence type="ECO:0000256" key="4">
    <source>
        <dbReference type="ARBA" id="ARBA00022980"/>
    </source>
</evidence>
<evidence type="ECO:0000256" key="8">
    <source>
        <dbReference type="RuleBase" id="RU003830"/>
    </source>
</evidence>
<dbReference type="GO" id="GO:0015935">
    <property type="term" value="C:small ribosomal subunit"/>
    <property type="evidence" value="ECO:0007669"/>
    <property type="project" value="TreeGrafter"/>
</dbReference>
<dbReference type="AlphaFoldDB" id="A0A1W6LPL7"/>
<dbReference type="PROSITE" id="PS50159">
    <property type="entry name" value="RIBOSOMAL_S13_2"/>
    <property type="match status" value="1"/>
</dbReference>
<dbReference type="PANTHER" id="PTHR10871:SF1">
    <property type="entry name" value="SMALL RIBOSOMAL SUBUNIT PROTEIN US13M"/>
    <property type="match status" value="1"/>
</dbReference>
<dbReference type="EMBL" id="CP021023">
    <property type="protein sequence ID" value="ARN57672.1"/>
    <property type="molecule type" value="Genomic_DNA"/>
</dbReference>
<dbReference type="Proteomes" id="UP000193334">
    <property type="component" value="Chromosome"/>
</dbReference>
<feature type="region of interest" description="Disordered" evidence="9">
    <location>
        <begin position="98"/>
        <end position="127"/>
    </location>
</feature>
<comment type="subunit">
    <text evidence="7">Part of the 30S ribosomal subunit. Forms a loose heterodimer with protein S19. Forms two bridges to the 50S subunit in the 70S ribosome.</text>
</comment>
<dbReference type="Gene3D" id="4.10.910.10">
    <property type="entry name" value="30s ribosomal protein s13, domain 2"/>
    <property type="match status" value="1"/>
</dbReference>
<evidence type="ECO:0000256" key="3">
    <source>
        <dbReference type="ARBA" id="ARBA00022884"/>
    </source>
</evidence>
<evidence type="ECO:0000256" key="9">
    <source>
        <dbReference type="SAM" id="MobiDB-lite"/>
    </source>
</evidence>
<evidence type="ECO:0000256" key="7">
    <source>
        <dbReference type="HAMAP-Rule" id="MF_01315"/>
    </source>
</evidence>
<evidence type="ECO:0000256" key="1">
    <source>
        <dbReference type="ARBA" id="ARBA00008080"/>
    </source>
</evidence>